<dbReference type="RefSeq" id="WP_186297784.1">
    <property type="nucleotide sequence ID" value="NZ_VMNH01000030.1"/>
</dbReference>
<dbReference type="SUPFAM" id="SSF56219">
    <property type="entry name" value="DNase I-like"/>
    <property type="match status" value="1"/>
</dbReference>
<proteinExistence type="predicted"/>
<evidence type="ECO:0000313" key="1">
    <source>
        <dbReference type="EMBL" id="TVO69705.1"/>
    </source>
</evidence>
<keyword evidence="2" id="KW-1185">Reference proteome</keyword>
<protein>
    <recommendedName>
        <fullName evidence="3">SH3b domain-containing protein</fullName>
    </recommendedName>
</protein>
<accession>A0A557RX38</accession>
<comment type="caution">
    <text evidence="1">The sequence shown here is derived from an EMBL/GenBank/DDBJ whole genome shotgun (WGS) entry which is preliminary data.</text>
</comment>
<name>A0A557RX38_9GAMM</name>
<dbReference type="InterPro" id="IPR036691">
    <property type="entry name" value="Endo/exonu/phosph_ase_sf"/>
</dbReference>
<evidence type="ECO:0000313" key="2">
    <source>
        <dbReference type="Proteomes" id="UP000316649"/>
    </source>
</evidence>
<dbReference type="PANTHER" id="PTHR11371">
    <property type="entry name" value="DEOXYRIBONUCLEASE"/>
    <property type="match status" value="1"/>
</dbReference>
<dbReference type="Proteomes" id="UP000316649">
    <property type="component" value="Unassembled WGS sequence"/>
</dbReference>
<reference evidence="1 2" key="1">
    <citation type="submission" date="2019-07" db="EMBL/GenBank/DDBJ databases">
        <title>The pathways for chlorine oxyanion respiration interact through the shared metabolite chlorate.</title>
        <authorList>
            <person name="Barnum T.P."/>
            <person name="Cheng Y."/>
            <person name="Hill K.A."/>
            <person name="Lucas L.N."/>
            <person name="Carlson H.K."/>
            <person name="Coates J.D."/>
        </authorList>
    </citation>
    <scope>NUCLEOTIDE SEQUENCE [LARGE SCALE GENOMIC DNA]</scope>
    <source>
        <strain evidence="1 2">BK-1</strain>
    </source>
</reference>
<dbReference type="PANTHER" id="PTHR11371:SF31">
    <property type="entry name" value="EXTRACELLULAR NUCLEASE"/>
    <property type="match status" value="1"/>
</dbReference>
<dbReference type="EMBL" id="VMNH01000030">
    <property type="protein sequence ID" value="TVO69705.1"/>
    <property type="molecule type" value="Genomic_DNA"/>
</dbReference>
<dbReference type="Gene3D" id="3.60.10.10">
    <property type="entry name" value="Endonuclease/exonuclease/phosphatase"/>
    <property type="match status" value="1"/>
</dbReference>
<evidence type="ECO:0008006" key="3">
    <source>
        <dbReference type="Google" id="ProtNLM"/>
    </source>
</evidence>
<sequence>MPYVKPLIIIILVVFSSLVHADRIVPSERVESRLIVRDAPGGDRISSLEPGQSADYIASVPYWYEIRLQSGATGFVSKAWSRVVPDLTTSETLRLGSWNIKKLGHGNQKNYPLVAGIIEGHFDILAVVEVMQKQGGHPGYNQLLVTLGSGWTGIVTDKPRPDTSSGSAEYYAILYRPSIIQPCQGWSGLRYHQDNSGGPNGVGEDRFSREPAYGCFRTVGSTGRFDFMLAAYHARWAEGDIEDIQMEVKHLNEVFSEMRSANPTEKDLLIAGDFNLVPLDLDDAINIEVPTLGSGSTLNGQGERTGNLYDHLVVFDAAETKELIGSAEVIDVRNVATNPRKFFQTVSDHLPIMAKFRVGTDDD</sequence>
<organism evidence="1 2">
    <name type="scientific">Sedimenticola selenatireducens</name>
    <dbReference type="NCBI Taxonomy" id="191960"/>
    <lineage>
        <taxon>Bacteria</taxon>
        <taxon>Pseudomonadati</taxon>
        <taxon>Pseudomonadota</taxon>
        <taxon>Gammaproteobacteria</taxon>
        <taxon>Chromatiales</taxon>
        <taxon>Sedimenticolaceae</taxon>
        <taxon>Sedimenticola</taxon>
    </lineage>
</organism>
<gene>
    <name evidence="1" type="ORF">FHP88_17760</name>
</gene>
<dbReference type="AlphaFoldDB" id="A0A557RX38"/>